<evidence type="ECO:0008006" key="3">
    <source>
        <dbReference type="Google" id="ProtNLM"/>
    </source>
</evidence>
<dbReference type="SUPFAM" id="SSF55486">
    <property type="entry name" value="Metalloproteases ('zincins'), catalytic domain"/>
    <property type="match status" value="1"/>
</dbReference>
<reference evidence="1" key="1">
    <citation type="submission" date="2022-06" db="EMBL/GenBank/DDBJ databases">
        <authorList>
            <person name="Berger JAMES D."/>
            <person name="Berger JAMES D."/>
        </authorList>
    </citation>
    <scope>NUCLEOTIDE SEQUENCE [LARGE SCALE GENOMIC DNA]</scope>
</reference>
<dbReference type="Gene3D" id="3.10.170.20">
    <property type="match status" value="1"/>
</dbReference>
<protein>
    <recommendedName>
        <fullName evidence="3">Leishmanolysin-like peptidase</fullName>
    </recommendedName>
</protein>
<keyword evidence="1" id="KW-1185">Reference proteome</keyword>
<evidence type="ECO:0000313" key="1">
    <source>
        <dbReference type="Proteomes" id="UP000050795"/>
    </source>
</evidence>
<dbReference type="Proteomes" id="UP000050795">
    <property type="component" value="Unassembled WGS sequence"/>
</dbReference>
<proteinExistence type="predicted"/>
<evidence type="ECO:0000313" key="2">
    <source>
        <dbReference type="WBParaSite" id="TREG1_97460.1"/>
    </source>
</evidence>
<organism evidence="1 2">
    <name type="scientific">Trichobilharzia regenti</name>
    <name type="common">Nasal bird schistosome</name>
    <dbReference type="NCBI Taxonomy" id="157069"/>
    <lineage>
        <taxon>Eukaryota</taxon>
        <taxon>Metazoa</taxon>
        <taxon>Spiralia</taxon>
        <taxon>Lophotrochozoa</taxon>
        <taxon>Platyhelminthes</taxon>
        <taxon>Trematoda</taxon>
        <taxon>Digenea</taxon>
        <taxon>Strigeidida</taxon>
        <taxon>Schistosomatoidea</taxon>
        <taxon>Schistosomatidae</taxon>
        <taxon>Trichobilharzia</taxon>
    </lineage>
</organism>
<name>A0AA85KMJ5_TRIRE</name>
<dbReference type="AlphaFoldDB" id="A0AA85KMJ5"/>
<sequence length="141" mass="15970">MIIFKQQKMKSDYNHKTTIVQRAINFWENALTVKNTSSGRIHVQRYCEGGMYNQFENGTKFCTQTQCRASEKCGNINIPSQYLSDCLKMSYRNELTTVYPKGSGLQADGYLLFVDSQNTGSCLNPSTNAYANSCQMDPETD</sequence>
<dbReference type="WBParaSite" id="TREG1_97460.1">
    <property type="protein sequence ID" value="TREG1_97460.1"/>
    <property type="gene ID" value="TREG1_97460"/>
</dbReference>
<accession>A0AA85KMJ5</accession>
<reference evidence="2" key="2">
    <citation type="submission" date="2023-11" db="UniProtKB">
        <authorList>
            <consortium name="WormBaseParasite"/>
        </authorList>
    </citation>
    <scope>IDENTIFICATION</scope>
</reference>